<dbReference type="InterPro" id="IPR014457">
    <property type="entry name" value="UCP010260"/>
</dbReference>
<dbReference type="EMBL" id="JBHTAJ010000112">
    <property type="protein sequence ID" value="MFC7184651.1"/>
    <property type="molecule type" value="Genomic_DNA"/>
</dbReference>
<proteinExistence type="predicted"/>
<dbReference type="InterPro" id="IPR018960">
    <property type="entry name" value="DUF1990"/>
</dbReference>
<evidence type="ECO:0000313" key="3">
    <source>
        <dbReference type="Proteomes" id="UP001596435"/>
    </source>
</evidence>
<organism evidence="2 3">
    <name type="scientific">Kitasatospora paranensis</name>
    <dbReference type="NCBI Taxonomy" id="258053"/>
    <lineage>
        <taxon>Bacteria</taxon>
        <taxon>Bacillati</taxon>
        <taxon>Actinomycetota</taxon>
        <taxon>Actinomycetes</taxon>
        <taxon>Kitasatosporales</taxon>
        <taxon>Streptomycetaceae</taxon>
        <taxon>Kitasatospora</taxon>
    </lineage>
</organism>
<accession>A0ABW2G5B0</accession>
<evidence type="ECO:0000313" key="2">
    <source>
        <dbReference type="EMBL" id="MFC7184651.1"/>
    </source>
</evidence>
<dbReference type="Proteomes" id="UP001596435">
    <property type="component" value="Unassembled WGS sequence"/>
</dbReference>
<name>A0ABW2G5B0_9ACTN</name>
<gene>
    <name evidence="2" type="ORF">ACFQMG_34380</name>
</gene>
<evidence type="ECO:0000259" key="1">
    <source>
        <dbReference type="Pfam" id="PF09348"/>
    </source>
</evidence>
<dbReference type="Pfam" id="PF09348">
    <property type="entry name" value="DUF1990"/>
    <property type="match status" value="1"/>
</dbReference>
<sequence length="184" mass="19549">MTLSYPEVGAVTRPGPLPAGYHHLRHRTAVGHGPAALAAAGRAVTTWRMHRAAGVRITADADRAALGTRVTCTIGLGPVRITAPCEVVWTAYGPTLTGFAYGTLAGHPECGEESFTVELADDGTVWFTVVAFSRPGRWYTRLAGPLVPPAQRAYARRCGRTLRRLVAAEAGRRPGPPGRRSRGG</sequence>
<keyword evidence="3" id="KW-1185">Reference proteome</keyword>
<dbReference type="RefSeq" id="WP_345705346.1">
    <property type="nucleotide sequence ID" value="NZ_BAABKV010000001.1"/>
</dbReference>
<dbReference type="PIRSF" id="PIRSF010260">
    <property type="entry name" value="UCP010260"/>
    <property type="match status" value="1"/>
</dbReference>
<feature type="domain" description="DUF1990" evidence="1">
    <location>
        <begin position="4"/>
        <end position="160"/>
    </location>
</feature>
<reference evidence="3" key="1">
    <citation type="journal article" date="2019" name="Int. J. Syst. Evol. Microbiol.">
        <title>The Global Catalogue of Microorganisms (GCM) 10K type strain sequencing project: providing services to taxonomists for standard genome sequencing and annotation.</title>
        <authorList>
            <consortium name="The Broad Institute Genomics Platform"/>
            <consortium name="The Broad Institute Genome Sequencing Center for Infectious Disease"/>
            <person name="Wu L."/>
            <person name="Ma J."/>
        </authorList>
    </citation>
    <scope>NUCLEOTIDE SEQUENCE [LARGE SCALE GENOMIC DNA]</scope>
    <source>
        <strain evidence="3">CGMCC 1.12859</strain>
    </source>
</reference>
<dbReference type="PANTHER" id="PTHR34202:SF1">
    <property type="entry name" value="UPF0548 PROTEIN"/>
    <property type="match status" value="1"/>
</dbReference>
<comment type="caution">
    <text evidence="2">The sequence shown here is derived from an EMBL/GenBank/DDBJ whole genome shotgun (WGS) entry which is preliminary data.</text>
</comment>
<dbReference type="PANTHER" id="PTHR34202">
    <property type="entry name" value="UPF0548 PROTEIN"/>
    <property type="match status" value="1"/>
</dbReference>
<protein>
    <submittedName>
        <fullName evidence="2">DUF1990 domain-containing protein</fullName>
    </submittedName>
</protein>